<sequence>MVFCAIFCLSISVSACIAGGIDSSINTEPEQRFLFATKTVTNLVITTTTTTSALDSWCYRLVNQLVPITTNAVFPSEELTDYLPETTIVAGDIGLCRRRRWAFEDPFAESLPTDLNPSVLTNSESFPTALDAISKKEDEADIDIGNGENNNNPRFGLSLIHTVTQTLTAVSKHISTTRFRTVLLTCTPAHLGIHAC</sequence>
<organism evidence="2 3">
    <name type="scientific">Artemia franciscana</name>
    <name type="common">Brine shrimp</name>
    <name type="synonym">Artemia sanfranciscana</name>
    <dbReference type="NCBI Taxonomy" id="6661"/>
    <lineage>
        <taxon>Eukaryota</taxon>
        <taxon>Metazoa</taxon>
        <taxon>Ecdysozoa</taxon>
        <taxon>Arthropoda</taxon>
        <taxon>Crustacea</taxon>
        <taxon>Branchiopoda</taxon>
        <taxon>Anostraca</taxon>
        <taxon>Artemiidae</taxon>
        <taxon>Artemia</taxon>
    </lineage>
</organism>
<gene>
    <name evidence="2" type="ORF">QYM36_002359</name>
</gene>
<name>A0AA88I9N0_ARTSF</name>
<keyword evidence="3" id="KW-1185">Reference proteome</keyword>
<dbReference type="EMBL" id="JAVRJZ010000004">
    <property type="protein sequence ID" value="KAK2723993.1"/>
    <property type="molecule type" value="Genomic_DNA"/>
</dbReference>
<keyword evidence="1" id="KW-0732">Signal</keyword>
<reference evidence="2" key="1">
    <citation type="submission" date="2023-07" db="EMBL/GenBank/DDBJ databases">
        <title>Chromosome-level genome assembly of Artemia franciscana.</title>
        <authorList>
            <person name="Jo E."/>
        </authorList>
    </citation>
    <scope>NUCLEOTIDE SEQUENCE</scope>
    <source>
        <tissue evidence="2">Whole body</tissue>
    </source>
</reference>
<evidence type="ECO:0000313" key="2">
    <source>
        <dbReference type="EMBL" id="KAK2723993.1"/>
    </source>
</evidence>
<accession>A0AA88I9N0</accession>
<feature type="chain" id="PRO_5041650069" evidence="1">
    <location>
        <begin position="19"/>
        <end position="196"/>
    </location>
</feature>
<proteinExistence type="predicted"/>
<dbReference type="Proteomes" id="UP001187531">
    <property type="component" value="Unassembled WGS sequence"/>
</dbReference>
<dbReference type="AlphaFoldDB" id="A0AA88I9N0"/>
<evidence type="ECO:0000313" key="3">
    <source>
        <dbReference type="Proteomes" id="UP001187531"/>
    </source>
</evidence>
<protein>
    <submittedName>
        <fullName evidence="2">Uncharacterized protein</fullName>
    </submittedName>
</protein>
<evidence type="ECO:0000256" key="1">
    <source>
        <dbReference type="SAM" id="SignalP"/>
    </source>
</evidence>
<feature type="signal peptide" evidence="1">
    <location>
        <begin position="1"/>
        <end position="18"/>
    </location>
</feature>
<comment type="caution">
    <text evidence="2">The sequence shown here is derived from an EMBL/GenBank/DDBJ whole genome shotgun (WGS) entry which is preliminary data.</text>
</comment>